<reference evidence="3" key="1">
    <citation type="submission" date="2013-10" db="EMBL/GenBank/DDBJ databases">
        <authorList>
            <person name="Schartl M."/>
            <person name="Warren W."/>
        </authorList>
    </citation>
    <scope>NUCLEOTIDE SEQUENCE [LARGE SCALE GENOMIC DNA]</scope>
    <source>
        <strain evidence="3">female</strain>
    </source>
</reference>
<reference evidence="2" key="3">
    <citation type="submission" date="2025-09" db="UniProtKB">
        <authorList>
            <consortium name="Ensembl"/>
        </authorList>
    </citation>
    <scope>IDENTIFICATION</scope>
</reference>
<evidence type="ECO:0000313" key="2">
    <source>
        <dbReference type="Ensembl" id="ENSPFOP00000026776.1"/>
    </source>
</evidence>
<dbReference type="PANTHER" id="PTHR31206">
    <property type="entry name" value="LP10445P"/>
    <property type="match status" value="1"/>
</dbReference>
<sequence>MNTDSHQEVSPQDQETEFDGPPLQKQKRIVYFSSGESLELEDSEEDEAEEQKSHRTPFEEPTGRGRLSFKNVAILVGRMSLLACDFLGKRLAGALGLNGAKYQYAVDRHYREQKITGHHVEEQAENAHLSSGLEGSHYGATGGASRPPDPSESRDDKHGDKHKGCQNRAYQRDEDN</sequence>
<dbReference type="OrthoDB" id="45963at2759"/>
<dbReference type="EMBL" id="AYCK01012078">
    <property type="status" value="NOT_ANNOTATED_CDS"/>
    <property type="molecule type" value="Genomic_DNA"/>
</dbReference>
<dbReference type="Ensembl" id="ENSPFOT00000024041.1">
    <property type="protein sequence ID" value="ENSPFOP00000026776.1"/>
    <property type="gene ID" value="ENSPFOG00000023228.1"/>
</dbReference>
<feature type="compositionally biased region" description="Basic and acidic residues" evidence="1">
    <location>
        <begin position="50"/>
        <end position="63"/>
    </location>
</feature>
<feature type="compositionally biased region" description="Polar residues" evidence="1">
    <location>
        <begin position="1"/>
        <end position="13"/>
    </location>
</feature>
<protein>
    <submittedName>
        <fullName evidence="2">Family with sequence similarity 177 member B</fullName>
    </submittedName>
</protein>
<name>A0A096M5T5_POEFO</name>
<organism evidence="2 3">
    <name type="scientific">Poecilia formosa</name>
    <name type="common">Amazon molly</name>
    <name type="synonym">Limia formosa</name>
    <dbReference type="NCBI Taxonomy" id="48698"/>
    <lineage>
        <taxon>Eukaryota</taxon>
        <taxon>Metazoa</taxon>
        <taxon>Chordata</taxon>
        <taxon>Craniata</taxon>
        <taxon>Vertebrata</taxon>
        <taxon>Euteleostomi</taxon>
        <taxon>Actinopterygii</taxon>
        <taxon>Neopterygii</taxon>
        <taxon>Teleostei</taxon>
        <taxon>Neoteleostei</taxon>
        <taxon>Acanthomorphata</taxon>
        <taxon>Ovalentaria</taxon>
        <taxon>Atherinomorphae</taxon>
        <taxon>Cyprinodontiformes</taxon>
        <taxon>Poeciliidae</taxon>
        <taxon>Poeciliinae</taxon>
        <taxon>Poecilia</taxon>
    </lineage>
</organism>
<evidence type="ECO:0000256" key="1">
    <source>
        <dbReference type="SAM" id="MobiDB-lite"/>
    </source>
</evidence>
<dbReference type="Proteomes" id="UP000028760">
    <property type="component" value="Unassembled WGS sequence"/>
</dbReference>
<dbReference type="AlphaFoldDB" id="A0A096M5T5"/>
<dbReference type="PANTHER" id="PTHR31206:SF5">
    <property type="entry name" value="PROTEIN FAM177A1"/>
    <property type="match status" value="1"/>
</dbReference>
<dbReference type="eggNOG" id="ENOG502S8S4">
    <property type="taxonomic scope" value="Eukaryota"/>
</dbReference>
<dbReference type="Pfam" id="PF14774">
    <property type="entry name" value="FAM177"/>
    <property type="match status" value="1"/>
</dbReference>
<feature type="compositionally biased region" description="Acidic residues" evidence="1">
    <location>
        <begin position="38"/>
        <end position="49"/>
    </location>
</feature>
<reference evidence="2" key="2">
    <citation type="submission" date="2025-08" db="UniProtKB">
        <authorList>
            <consortium name="Ensembl"/>
        </authorList>
    </citation>
    <scope>IDENTIFICATION</scope>
</reference>
<keyword evidence="3" id="KW-1185">Reference proteome</keyword>
<dbReference type="KEGG" id="pfor:103148802"/>
<feature type="region of interest" description="Disordered" evidence="1">
    <location>
        <begin position="1"/>
        <end position="64"/>
    </location>
</feature>
<evidence type="ECO:0000313" key="3">
    <source>
        <dbReference type="Proteomes" id="UP000028760"/>
    </source>
</evidence>
<dbReference type="OMA" id="YREQKIT"/>
<dbReference type="GeneTree" id="ENSGT00940000170226"/>
<feature type="compositionally biased region" description="Basic and acidic residues" evidence="1">
    <location>
        <begin position="149"/>
        <end position="163"/>
    </location>
</feature>
<proteinExistence type="predicted"/>
<dbReference type="InterPro" id="IPR028260">
    <property type="entry name" value="FAM177"/>
</dbReference>
<dbReference type="GeneID" id="103148802"/>
<feature type="region of interest" description="Disordered" evidence="1">
    <location>
        <begin position="124"/>
        <end position="176"/>
    </location>
</feature>
<accession>A0A096M5T5</accession>
<dbReference type="RefSeq" id="XP_007567800.1">
    <property type="nucleotide sequence ID" value="XM_007567738.2"/>
</dbReference>